<dbReference type="EMBL" id="DUJS01000002">
    <property type="protein sequence ID" value="HII69797.1"/>
    <property type="molecule type" value="Genomic_DNA"/>
</dbReference>
<accession>A0A832T5K5</accession>
<gene>
    <name evidence="8 10" type="primary">cofE</name>
    <name evidence="10" type="ORF">HA336_01015</name>
</gene>
<dbReference type="SUPFAM" id="SSF144010">
    <property type="entry name" value="CofE-like"/>
    <property type="match status" value="1"/>
</dbReference>
<dbReference type="SMR" id="A0A832T5K5"/>
<feature type="binding site" evidence="8">
    <location>
        <position position="114"/>
    </location>
    <ligand>
        <name>a divalent metal cation</name>
        <dbReference type="ChEBI" id="CHEBI:60240"/>
        <label>1</label>
    </ligand>
</feature>
<feature type="binding site" evidence="8">
    <location>
        <position position="156"/>
    </location>
    <ligand>
        <name>a divalent metal cation</name>
        <dbReference type="ChEBI" id="CHEBI:60240"/>
        <label>2</label>
    </ligand>
</feature>
<dbReference type="NCBIfam" id="TIGR01916">
    <property type="entry name" value="F420_cofE"/>
    <property type="match status" value="1"/>
</dbReference>
<evidence type="ECO:0000259" key="9">
    <source>
        <dbReference type="Pfam" id="PF01996"/>
    </source>
</evidence>
<dbReference type="GO" id="GO:0046872">
    <property type="term" value="F:metal ion binding"/>
    <property type="evidence" value="ECO:0007669"/>
    <property type="project" value="UniProtKB-KW"/>
</dbReference>
<dbReference type="Gene3D" id="3.90.1660.10">
    <property type="entry name" value="CofE-like domain"/>
    <property type="match status" value="1"/>
</dbReference>
<comment type="similarity">
    <text evidence="8">Belongs to the CofE family.</text>
</comment>
<dbReference type="GO" id="GO:0005525">
    <property type="term" value="F:GTP binding"/>
    <property type="evidence" value="ECO:0007669"/>
    <property type="project" value="UniProtKB-KW"/>
</dbReference>
<proteinExistence type="inferred from homology"/>
<dbReference type="OMA" id="HIANEVC"/>
<evidence type="ECO:0000313" key="11">
    <source>
        <dbReference type="Proteomes" id="UP000619545"/>
    </source>
</evidence>
<dbReference type="InterPro" id="IPR002847">
    <property type="entry name" value="F420-0_gamma-glut_ligase-dom"/>
</dbReference>
<feature type="binding site" evidence="8">
    <location>
        <begin position="211"/>
        <end position="218"/>
    </location>
    <ligand>
        <name>GTP</name>
        <dbReference type="ChEBI" id="CHEBI:37565"/>
    </ligand>
</feature>
<feature type="binding site" evidence="8">
    <location>
        <position position="213"/>
    </location>
    <ligand>
        <name>a divalent metal cation</name>
        <dbReference type="ChEBI" id="CHEBI:60240"/>
        <label>2</label>
    </ligand>
</feature>
<name>A0A832T5K5_9EURY</name>
<dbReference type="GO" id="GO:0052618">
    <property type="term" value="F:coenzyme F420-0:L-glutamate ligase activity"/>
    <property type="evidence" value="ECO:0007669"/>
    <property type="project" value="UniProtKB-UniRule"/>
</dbReference>
<keyword evidence="6 8" id="KW-0342">GTP-binding</keyword>
<evidence type="ECO:0000256" key="2">
    <source>
        <dbReference type="ARBA" id="ARBA00022723"/>
    </source>
</evidence>
<keyword evidence="4 8" id="KW-0460">Magnesium</keyword>
<evidence type="ECO:0000256" key="7">
    <source>
        <dbReference type="ARBA" id="ARBA00023211"/>
    </source>
</evidence>
<dbReference type="GO" id="GO:0052645">
    <property type="term" value="P:F420-0 metabolic process"/>
    <property type="evidence" value="ECO:0007669"/>
    <property type="project" value="UniProtKB-UniRule"/>
</dbReference>
<feature type="binding site" evidence="8">
    <location>
        <begin position="44"/>
        <end position="45"/>
    </location>
    <ligand>
        <name>GTP</name>
        <dbReference type="ChEBI" id="CHEBI:37565"/>
    </ligand>
</feature>
<dbReference type="NCBIfam" id="NF009809">
    <property type="entry name" value="PRK13293.1"/>
    <property type="match status" value="1"/>
</dbReference>
<reference evidence="10" key="1">
    <citation type="journal article" date="2020" name="bioRxiv">
        <title>A rank-normalized archaeal taxonomy based on genome phylogeny resolves widespread incomplete and uneven classifications.</title>
        <authorList>
            <person name="Rinke C."/>
            <person name="Chuvochina M."/>
            <person name="Mussig A.J."/>
            <person name="Chaumeil P.-A."/>
            <person name="Waite D.W."/>
            <person name="Whitman W.B."/>
            <person name="Parks D.H."/>
            <person name="Hugenholtz P."/>
        </authorList>
    </citation>
    <scope>NUCLEOTIDE SEQUENCE</scope>
    <source>
        <strain evidence="10">UBA8853</strain>
    </source>
</reference>
<evidence type="ECO:0000256" key="6">
    <source>
        <dbReference type="ARBA" id="ARBA00023134"/>
    </source>
</evidence>
<feature type="binding site" evidence="8">
    <location>
        <position position="117"/>
    </location>
    <ligand>
        <name>GTP</name>
        <dbReference type="ChEBI" id="CHEBI:37565"/>
    </ligand>
</feature>
<evidence type="ECO:0000256" key="3">
    <source>
        <dbReference type="ARBA" id="ARBA00022741"/>
    </source>
</evidence>
<dbReference type="InterPro" id="IPR023659">
    <property type="entry name" value="F420_ligase_CofE_arc"/>
</dbReference>
<dbReference type="PANTHER" id="PTHR47917:SF1">
    <property type="entry name" value="COENZYME F420:L-GLUTAMATE LIGASE"/>
    <property type="match status" value="1"/>
</dbReference>
<feature type="domain" description="Coenzyme F420:L-glutamate ligase-like" evidence="9">
    <location>
        <begin position="17"/>
        <end position="225"/>
    </location>
</feature>
<evidence type="ECO:0000256" key="5">
    <source>
        <dbReference type="ARBA" id="ARBA00022958"/>
    </source>
</evidence>
<feature type="binding site" evidence="8">
    <location>
        <begin position="12"/>
        <end position="15"/>
    </location>
    <ligand>
        <name>GTP</name>
        <dbReference type="ChEBI" id="CHEBI:37565"/>
    </ligand>
</feature>
<comment type="subunit">
    <text evidence="8">Homodimer.</text>
</comment>
<dbReference type="EC" id="6.3.2.34" evidence="8"/>
<dbReference type="AlphaFoldDB" id="A0A832T5K5"/>
<keyword evidence="7 8" id="KW-0464">Manganese</keyword>
<comment type="caution">
    <text evidence="10">The sequence shown here is derived from an EMBL/GenBank/DDBJ whole genome shotgun (WGS) entry which is preliminary data.</text>
</comment>
<comment type="function">
    <text evidence="8">Catalyzes the GTP-dependent successive addition of two or more gamma-linked L-glutamates to the L-lactyl phosphodiester of 7,8-didemethyl-8-hydroxy-5-deazariboflavin (F420-0) to form coenzyme F420-0-glutamyl-glutamate (F420-2) or polyglutamated F420 derivatives.</text>
</comment>
<dbReference type="UniPathway" id="UPA00071"/>
<evidence type="ECO:0000256" key="4">
    <source>
        <dbReference type="ARBA" id="ARBA00022842"/>
    </source>
</evidence>
<dbReference type="GeneID" id="1477072"/>
<sequence>MGGLPTLRIEPVPLERKVRPGDDLAELIAESAELEEGDVLAIAHTVVSKAEGALISLDEIEPSPFAKTLAERTGKDPRVVEVILREAESIVRVGPDFIITEVRGGMVCANAGVDESNAPPGYVIVLPEDPDRSARELRRRLRELVGVDVGVIITDTQGRPFREGVVGVAIGASGVPVLADRRGDRDLYGRELKITIVALGDLLASAAELVMGQADEGTPAVIFRGLKPELERFEGPRKARAIIRSPSRDIFR</sequence>
<keyword evidence="3 8" id="KW-0547">Nucleotide-binding</keyword>
<protein>
    <recommendedName>
        <fullName evidence="8">Coenzyme F420:L-glutamate ligase</fullName>
        <ecNumber evidence="8">6.3.2.31</ecNumber>
        <ecNumber evidence="8">6.3.2.34</ecNumber>
    </recommendedName>
    <alternativeName>
        <fullName evidence="8">Coenzyme F420-0:L-glutamate ligase</fullName>
    </alternativeName>
    <alternativeName>
        <fullName evidence="8">Coenzyme F420-1:gamma-L-glutamate ligase</fullName>
    </alternativeName>
</protein>
<evidence type="ECO:0000256" key="8">
    <source>
        <dbReference type="HAMAP-Rule" id="MF_01258"/>
    </source>
</evidence>
<dbReference type="GO" id="GO:0052619">
    <property type="term" value="F:coenzyme F420-1:gamma-L-glutamate ligase activity"/>
    <property type="evidence" value="ECO:0007669"/>
    <property type="project" value="UniProtKB-UniRule"/>
</dbReference>
<comment type="catalytic activity">
    <reaction evidence="8">
        <text>oxidized coenzyme F420-1 + GTP + L-glutamate = oxidized coenzyme F420-2 + GDP + phosphate + H(+)</text>
        <dbReference type="Rhea" id="RHEA:30523"/>
        <dbReference type="ChEBI" id="CHEBI:15378"/>
        <dbReference type="ChEBI" id="CHEBI:29985"/>
        <dbReference type="ChEBI" id="CHEBI:37565"/>
        <dbReference type="ChEBI" id="CHEBI:43474"/>
        <dbReference type="ChEBI" id="CHEBI:57922"/>
        <dbReference type="ChEBI" id="CHEBI:58189"/>
        <dbReference type="ChEBI" id="CHEBI:59920"/>
        <dbReference type="EC" id="6.3.2.34"/>
    </reaction>
</comment>
<dbReference type="Proteomes" id="UP000619545">
    <property type="component" value="Unassembled WGS sequence"/>
</dbReference>
<dbReference type="HAMAP" id="MF_01258">
    <property type="entry name" value="F420_ligase_CofE"/>
    <property type="match status" value="1"/>
</dbReference>
<evidence type="ECO:0000313" key="10">
    <source>
        <dbReference type="EMBL" id="HII69797.1"/>
    </source>
</evidence>
<comment type="cofactor">
    <cofactor evidence="8">
        <name>Mg(2+)</name>
        <dbReference type="ChEBI" id="CHEBI:18420"/>
    </cofactor>
    <cofactor evidence="8">
        <name>Mn(2+)</name>
        <dbReference type="ChEBI" id="CHEBI:29035"/>
    </cofactor>
    <text evidence="8">Binds 2 divalent metal cations per subunit. The ions could be magnesium and/or manganese.</text>
</comment>
<comment type="cofactor">
    <cofactor evidence="8">
        <name>K(+)</name>
        <dbReference type="ChEBI" id="CHEBI:29103"/>
    </cofactor>
    <text evidence="8">Monovalent cation. The ion could be potassium.</text>
</comment>
<keyword evidence="2 8" id="KW-0479">Metal-binding</keyword>
<dbReference type="Gene3D" id="3.30.1330.100">
    <property type="entry name" value="CofE-like"/>
    <property type="match status" value="1"/>
</dbReference>
<dbReference type="PANTHER" id="PTHR47917">
    <property type="match status" value="1"/>
</dbReference>
<keyword evidence="5 8" id="KW-0630">Potassium</keyword>
<organism evidence="10 11">
    <name type="scientific">Methanopyrus kandleri</name>
    <dbReference type="NCBI Taxonomy" id="2320"/>
    <lineage>
        <taxon>Archaea</taxon>
        <taxon>Methanobacteriati</taxon>
        <taxon>Methanobacteriota</taxon>
        <taxon>Methanomada group</taxon>
        <taxon>Methanopyri</taxon>
        <taxon>Methanopyrales</taxon>
        <taxon>Methanopyraceae</taxon>
        <taxon>Methanopyrus</taxon>
    </lineage>
</organism>
<comment type="catalytic activity">
    <reaction evidence="8">
        <text>oxidized coenzyme F420-0 + GTP + L-glutamate = oxidized coenzyme F420-1 + GDP + phosphate + H(+)</text>
        <dbReference type="Rhea" id="RHEA:30555"/>
        <dbReference type="ChEBI" id="CHEBI:15378"/>
        <dbReference type="ChEBI" id="CHEBI:29985"/>
        <dbReference type="ChEBI" id="CHEBI:37565"/>
        <dbReference type="ChEBI" id="CHEBI:43474"/>
        <dbReference type="ChEBI" id="CHEBI:58189"/>
        <dbReference type="ChEBI" id="CHEBI:59907"/>
        <dbReference type="ChEBI" id="CHEBI:59920"/>
        <dbReference type="EC" id="6.3.2.31"/>
    </reaction>
</comment>
<dbReference type="RefSeq" id="WP_011019339.1">
    <property type="nucleotide sequence ID" value="NZ_DUJS01000002.1"/>
</dbReference>
<dbReference type="EC" id="6.3.2.31" evidence="8"/>
<feature type="binding site" evidence="8">
    <location>
        <position position="155"/>
    </location>
    <ligand>
        <name>a divalent metal cation</name>
        <dbReference type="ChEBI" id="CHEBI:60240"/>
        <label>1</label>
    </ligand>
</feature>
<feature type="binding site" evidence="8">
    <location>
        <position position="49"/>
    </location>
    <ligand>
        <name>GTP</name>
        <dbReference type="ChEBI" id="CHEBI:37565"/>
    </ligand>
</feature>
<keyword evidence="1 8" id="KW-0436">Ligase</keyword>
<comment type="pathway">
    <text evidence="8">Cofactor biosynthesis; coenzyme F420 biosynthesis.</text>
</comment>
<dbReference type="InterPro" id="IPR008225">
    <property type="entry name" value="F420-0_g-glutamyl_ligase"/>
</dbReference>
<dbReference type="Pfam" id="PF01996">
    <property type="entry name" value="F420_ligase"/>
    <property type="match status" value="1"/>
</dbReference>
<evidence type="ECO:0000256" key="1">
    <source>
        <dbReference type="ARBA" id="ARBA00022598"/>
    </source>
</evidence>